<reference evidence="3" key="1">
    <citation type="submission" date="2020-11" db="EMBL/GenBank/DDBJ databases">
        <authorList>
            <person name="Whitehead M."/>
        </authorList>
    </citation>
    <scope>NUCLEOTIDE SEQUENCE</scope>
    <source>
        <strain evidence="3">EGII</strain>
    </source>
</reference>
<name>A0A811UPW0_CERCA</name>
<dbReference type="AlphaFoldDB" id="A0A811UPW0"/>
<evidence type="ECO:0000313" key="4">
    <source>
        <dbReference type="Proteomes" id="UP000606786"/>
    </source>
</evidence>
<comment type="similarity">
    <text evidence="1">Belongs to the UPF0047 family.</text>
</comment>
<dbReference type="NCBIfam" id="TIGR00149">
    <property type="entry name" value="TIGR00149_YjbQ"/>
    <property type="match status" value="1"/>
</dbReference>
<dbReference type="InterPro" id="IPR001602">
    <property type="entry name" value="UPF0047_YjbQ-like"/>
</dbReference>
<sequence>MNAGVSLGAILDTILHTSASLALNESWDPDVRDDMEMMLNKIVPEGLPYRHSCEGPDDMPAHVKACFLGSSLTIPITDGKLSLGTWQGVWLCEHRDQAGSRKLVITLSGCPRETARSPLSPVSPIASTSTNTKISATTTTTTRKTATEVAAAAAAAEAATSNATTTCAKTTTNLTNITTNTLLSNSRRLLMKNQLHLNLNVTETLSVDNDDNERDLMKAAAATAVVSKFKRDGVNVETVTTVPQQQQQQQQQLLLQPYEHKQQLLAEKEQLRKVYSKAEATRGGEVRTAAGATRVATSLSSSPSLLNSSSTALAKFNRIIDNTMPATNYYQHHLPQEQMSESMKHAPGIGTASPAVLSDALQQRLALVYPDIVSTDSQPKKINFTTATAVAAAAAAAAAAGTTSTTTAQAAKPKAKVKGKSAATHDRLRVTRAGMSAEEEAANLKAAAAVTAPSDDDNQMKRNDVHYLLKQLNSFSDIEEIEIVDMEQRQRQLDEQQQLAQQQQQIAQQQQYMGHGVDKSHSPTAQSLVIISPSSLSHKGIRRYASLHQQQCTQYTLDSDEAIDTVEQQQYLLQQFDDYLFQSCHYLETNYFAANYRTAMVESSSHEFRPSTTTTTGTSAASVSSEQSLELHETEPPSVICKAPPPVPASPPTTIAVAATKTTPLTDNGAAASTSVTPKRYGMQARLTSSGVQTELTATSLTEASLAKSTSSSASSEEQRRRAPFFKCCYTPIDRWREKRSAAHTAAAAQKRGSRQLAQTSNVSTALGSGGRGSDTASARASETVVVVQQRARKNGHAV</sequence>
<evidence type="ECO:0000256" key="1">
    <source>
        <dbReference type="ARBA" id="ARBA00005534"/>
    </source>
</evidence>
<dbReference type="Gene3D" id="2.60.120.460">
    <property type="entry name" value="YjbQ-like"/>
    <property type="match status" value="1"/>
</dbReference>
<dbReference type="InterPro" id="IPR035917">
    <property type="entry name" value="YjbQ-like_sf"/>
</dbReference>
<dbReference type="OrthoDB" id="10255963at2759"/>
<dbReference type="SUPFAM" id="SSF111038">
    <property type="entry name" value="YjbQ-like"/>
    <property type="match status" value="1"/>
</dbReference>
<dbReference type="EMBL" id="CAJHJT010000012">
    <property type="protein sequence ID" value="CAD6999063.1"/>
    <property type="molecule type" value="Genomic_DNA"/>
</dbReference>
<feature type="compositionally biased region" description="Low complexity" evidence="2">
    <location>
        <begin position="401"/>
        <end position="412"/>
    </location>
</feature>
<feature type="compositionally biased region" description="Low complexity" evidence="2">
    <location>
        <begin position="125"/>
        <end position="141"/>
    </location>
</feature>
<feature type="compositionally biased region" description="Low complexity" evidence="2">
    <location>
        <begin position="611"/>
        <end position="625"/>
    </location>
</feature>
<dbReference type="PANTHER" id="PTHR30615">
    <property type="entry name" value="UNCHARACTERIZED PROTEIN YJBQ-RELATED"/>
    <property type="match status" value="1"/>
</dbReference>
<dbReference type="Pfam" id="PF01894">
    <property type="entry name" value="YjbQ"/>
    <property type="match status" value="1"/>
</dbReference>
<feature type="region of interest" description="Disordered" evidence="2">
    <location>
        <begin position="401"/>
        <end position="424"/>
    </location>
</feature>
<gene>
    <name evidence="3" type="ORF">CCAP1982_LOCUS7609</name>
</gene>
<proteinExistence type="inferred from homology"/>
<dbReference type="PANTHER" id="PTHR30615:SF8">
    <property type="entry name" value="UPF0047 PROTEIN C4A8.02C"/>
    <property type="match status" value="1"/>
</dbReference>
<feature type="compositionally biased region" description="Polar residues" evidence="2">
    <location>
        <begin position="756"/>
        <end position="767"/>
    </location>
</feature>
<dbReference type="PROSITE" id="PS01314">
    <property type="entry name" value="UPF0047"/>
    <property type="match status" value="1"/>
</dbReference>
<feature type="region of interest" description="Disordered" evidence="2">
    <location>
        <begin position="115"/>
        <end position="141"/>
    </location>
</feature>
<evidence type="ECO:0000256" key="2">
    <source>
        <dbReference type="SAM" id="MobiDB-lite"/>
    </source>
</evidence>
<dbReference type="Proteomes" id="UP000606786">
    <property type="component" value="Unassembled WGS sequence"/>
</dbReference>
<evidence type="ECO:0000313" key="3">
    <source>
        <dbReference type="EMBL" id="CAD6999063.1"/>
    </source>
</evidence>
<feature type="region of interest" description="Disordered" evidence="2">
    <location>
        <begin position="744"/>
        <end position="783"/>
    </location>
</feature>
<organism evidence="3 4">
    <name type="scientific">Ceratitis capitata</name>
    <name type="common">Mediterranean fruit fly</name>
    <name type="synonym">Tephritis capitata</name>
    <dbReference type="NCBI Taxonomy" id="7213"/>
    <lineage>
        <taxon>Eukaryota</taxon>
        <taxon>Metazoa</taxon>
        <taxon>Ecdysozoa</taxon>
        <taxon>Arthropoda</taxon>
        <taxon>Hexapoda</taxon>
        <taxon>Insecta</taxon>
        <taxon>Pterygota</taxon>
        <taxon>Neoptera</taxon>
        <taxon>Endopterygota</taxon>
        <taxon>Diptera</taxon>
        <taxon>Brachycera</taxon>
        <taxon>Muscomorpha</taxon>
        <taxon>Tephritoidea</taxon>
        <taxon>Tephritidae</taxon>
        <taxon>Ceratitis</taxon>
        <taxon>Ceratitis</taxon>
    </lineage>
</organism>
<protein>
    <submittedName>
        <fullName evidence="3">(Mediterranean fruit fly) hypothetical protein</fullName>
    </submittedName>
</protein>
<keyword evidence="4" id="KW-1185">Reference proteome</keyword>
<feature type="region of interest" description="Disordered" evidence="2">
    <location>
        <begin position="606"/>
        <end position="634"/>
    </location>
</feature>
<comment type="caution">
    <text evidence="3">The sequence shown here is derived from an EMBL/GenBank/DDBJ whole genome shotgun (WGS) entry which is preliminary data.</text>
</comment>
<accession>A0A811UPW0</accession>